<evidence type="ECO:0000256" key="1">
    <source>
        <dbReference type="ARBA" id="ARBA00004651"/>
    </source>
</evidence>
<dbReference type="Gene3D" id="1.10.3720.10">
    <property type="entry name" value="MetI-like"/>
    <property type="match status" value="1"/>
</dbReference>
<dbReference type="InterPro" id="IPR035906">
    <property type="entry name" value="MetI-like_sf"/>
</dbReference>
<organism evidence="9 10">
    <name type="scientific">Actinomadura livida</name>
    <dbReference type="NCBI Taxonomy" id="79909"/>
    <lineage>
        <taxon>Bacteria</taxon>
        <taxon>Bacillati</taxon>
        <taxon>Actinomycetota</taxon>
        <taxon>Actinomycetes</taxon>
        <taxon>Streptosporangiales</taxon>
        <taxon>Thermomonosporaceae</taxon>
        <taxon>Actinomadura</taxon>
    </lineage>
</organism>
<evidence type="ECO:0000256" key="2">
    <source>
        <dbReference type="ARBA" id="ARBA00022448"/>
    </source>
</evidence>
<gene>
    <name evidence="9" type="ORF">F4557_000136</name>
</gene>
<reference evidence="9 10" key="1">
    <citation type="submission" date="2020-08" db="EMBL/GenBank/DDBJ databases">
        <title>Sequencing the genomes of 1000 actinobacteria strains.</title>
        <authorList>
            <person name="Klenk H.-P."/>
        </authorList>
    </citation>
    <scope>NUCLEOTIDE SEQUENCE [LARGE SCALE GENOMIC DNA]</scope>
    <source>
        <strain evidence="9 10">DSM 44772</strain>
    </source>
</reference>
<dbReference type="RefSeq" id="WP_184878434.1">
    <property type="nucleotide sequence ID" value="NZ_BAAAHD010000001.1"/>
</dbReference>
<comment type="similarity">
    <text evidence="7">Belongs to the binding-protein-dependent transport system permease family.</text>
</comment>
<keyword evidence="5 7" id="KW-1133">Transmembrane helix</keyword>
<feature type="transmembrane region" description="Helical" evidence="7">
    <location>
        <begin position="247"/>
        <end position="269"/>
    </location>
</feature>
<dbReference type="PANTHER" id="PTHR30151:SF0">
    <property type="entry name" value="ABC TRANSPORTER PERMEASE PROTEIN MJ0413-RELATED"/>
    <property type="match status" value="1"/>
</dbReference>
<dbReference type="AlphaFoldDB" id="A0A7W7I780"/>
<keyword evidence="2 7" id="KW-0813">Transport</keyword>
<dbReference type="Pfam" id="PF00528">
    <property type="entry name" value="BPD_transp_1"/>
    <property type="match status" value="1"/>
</dbReference>
<dbReference type="GO" id="GO:0005886">
    <property type="term" value="C:plasma membrane"/>
    <property type="evidence" value="ECO:0007669"/>
    <property type="project" value="UniProtKB-SubCell"/>
</dbReference>
<dbReference type="SUPFAM" id="SSF161098">
    <property type="entry name" value="MetI-like"/>
    <property type="match status" value="1"/>
</dbReference>
<dbReference type="InterPro" id="IPR000515">
    <property type="entry name" value="MetI-like"/>
</dbReference>
<feature type="transmembrane region" description="Helical" evidence="7">
    <location>
        <begin position="93"/>
        <end position="118"/>
    </location>
</feature>
<protein>
    <submittedName>
        <fullName evidence="9">NitT/TauT family transport system permease protein</fullName>
    </submittedName>
</protein>
<dbReference type="EMBL" id="JACHMV010000001">
    <property type="protein sequence ID" value="MBB4771718.1"/>
    <property type="molecule type" value="Genomic_DNA"/>
</dbReference>
<dbReference type="PROSITE" id="PS50928">
    <property type="entry name" value="ABC_TM1"/>
    <property type="match status" value="1"/>
</dbReference>
<comment type="subcellular location">
    <subcellularLocation>
        <location evidence="1 7">Cell membrane</location>
        <topology evidence="1 7">Multi-pass membrane protein</topology>
    </subcellularLocation>
</comment>
<feature type="transmembrane region" description="Helical" evidence="7">
    <location>
        <begin position="35"/>
        <end position="59"/>
    </location>
</feature>
<dbReference type="GO" id="GO:0055085">
    <property type="term" value="P:transmembrane transport"/>
    <property type="evidence" value="ECO:0007669"/>
    <property type="project" value="InterPro"/>
</dbReference>
<accession>A0A7W7I780</accession>
<evidence type="ECO:0000259" key="8">
    <source>
        <dbReference type="PROSITE" id="PS50928"/>
    </source>
</evidence>
<evidence type="ECO:0000256" key="6">
    <source>
        <dbReference type="ARBA" id="ARBA00023136"/>
    </source>
</evidence>
<dbReference type="CDD" id="cd06261">
    <property type="entry name" value="TM_PBP2"/>
    <property type="match status" value="1"/>
</dbReference>
<dbReference type="Proteomes" id="UP000549343">
    <property type="component" value="Unassembled WGS sequence"/>
</dbReference>
<evidence type="ECO:0000256" key="5">
    <source>
        <dbReference type="ARBA" id="ARBA00022989"/>
    </source>
</evidence>
<keyword evidence="6 7" id="KW-0472">Membrane</keyword>
<feature type="domain" description="ABC transmembrane type-1" evidence="8">
    <location>
        <begin position="86"/>
        <end position="270"/>
    </location>
</feature>
<proteinExistence type="inferred from homology"/>
<evidence type="ECO:0000256" key="7">
    <source>
        <dbReference type="RuleBase" id="RU363032"/>
    </source>
</evidence>
<evidence type="ECO:0000256" key="3">
    <source>
        <dbReference type="ARBA" id="ARBA00022475"/>
    </source>
</evidence>
<evidence type="ECO:0000313" key="9">
    <source>
        <dbReference type="EMBL" id="MBB4771718.1"/>
    </source>
</evidence>
<comment type="caution">
    <text evidence="9">The sequence shown here is derived from an EMBL/GenBank/DDBJ whole genome shotgun (WGS) entry which is preliminary data.</text>
</comment>
<name>A0A7W7I780_9ACTN</name>
<dbReference type="PANTHER" id="PTHR30151">
    <property type="entry name" value="ALKANE SULFONATE ABC TRANSPORTER-RELATED, MEMBRANE SUBUNIT"/>
    <property type="match status" value="1"/>
</dbReference>
<feature type="transmembrane region" description="Helical" evidence="7">
    <location>
        <begin position="130"/>
        <end position="148"/>
    </location>
</feature>
<keyword evidence="3" id="KW-1003">Cell membrane</keyword>
<evidence type="ECO:0000256" key="4">
    <source>
        <dbReference type="ARBA" id="ARBA00022692"/>
    </source>
</evidence>
<keyword evidence="4 7" id="KW-0812">Transmembrane</keyword>
<sequence>MSSTSVQTLDKAPSKARAAAGAPAGPLARALRSPLALGLLGVGFLVALWQVASSLGLVARESLPAPWTVTLRIKDLALSGDFRLQVLDTVYTWFLSMALTTAVAVPLGIVLGTVAALYRPTVTVVHALRSVPATVFIPASVLLFGLGLSMKLALTVFAIFGPILLNTVYGVHNTEPQLLTVARSMRWSRFQTLRRVVLPSALPSIVTGIRVASGIALIVIVSVELLGASYGIGTVIVKYQGIPRPDFVYAGIILAGVLGWLLYTTLAAIERRSLPWTRRGTDAGGRS</sequence>
<feature type="transmembrane region" description="Helical" evidence="7">
    <location>
        <begin position="154"/>
        <end position="172"/>
    </location>
</feature>
<evidence type="ECO:0000313" key="10">
    <source>
        <dbReference type="Proteomes" id="UP000549343"/>
    </source>
</evidence>